<dbReference type="PROSITE" id="PS50076">
    <property type="entry name" value="DNAJ_2"/>
    <property type="match status" value="1"/>
</dbReference>
<organism evidence="4 5">
    <name type="scientific">Phanerochaete sordida</name>
    <dbReference type="NCBI Taxonomy" id="48140"/>
    <lineage>
        <taxon>Eukaryota</taxon>
        <taxon>Fungi</taxon>
        <taxon>Dikarya</taxon>
        <taxon>Basidiomycota</taxon>
        <taxon>Agaricomycotina</taxon>
        <taxon>Agaricomycetes</taxon>
        <taxon>Polyporales</taxon>
        <taxon>Phanerochaetaceae</taxon>
        <taxon>Phanerochaete</taxon>
    </lineage>
</organism>
<dbReference type="Proteomes" id="UP000703269">
    <property type="component" value="Unassembled WGS sequence"/>
</dbReference>
<feature type="region of interest" description="Disordered" evidence="2">
    <location>
        <begin position="1"/>
        <end position="31"/>
    </location>
</feature>
<name>A0A9P3G327_9APHY</name>
<dbReference type="InterPro" id="IPR001623">
    <property type="entry name" value="DnaJ_domain"/>
</dbReference>
<dbReference type="Gene3D" id="1.10.287.110">
    <property type="entry name" value="DnaJ domain"/>
    <property type="match status" value="1"/>
</dbReference>
<feature type="domain" description="J" evidence="3">
    <location>
        <begin position="23"/>
        <end position="87"/>
    </location>
</feature>
<evidence type="ECO:0000313" key="4">
    <source>
        <dbReference type="EMBL" id="GJE86975.1"/>
    </source>
</evidence>
<feature type="compositionally biased region" description="Basic residues" evidence="2">
    <location>
        <begin position="1"/>
        <end position="11"/>
    </location>
</feature>
<dbReference type="PROSITE" id="PS00636">
    <property type="entry name" value="DNAJ_1"/>
    <property type="match status" value="1"/>
</dbReference>
<dbReference type="InterPro" id="IPR036869">
    <property type="entry name" value="J_dom_sf"/>
</dbReference>
<evidence type="ECO:0000256" key="2">
    <source>
        <dbReference type="SAM" id="MobiDB-lite"/>
    </source>
</evidence>
<keyword evidence="5" id="KW-1185">Reference proteome</keyword>
<protein>
    <submittedName>
        <fullName evidence="4">DnaJ-domain-containing protein</fullName>
    </submittedName>
</protein>
<feature type="compositionally biased region" description="Polar residues" evidence="2">
    <location>
        <begin position="14"/>
        <end position="31"/>
    </location>
</feature>
<dbReference type="InterPro" id="IPR018253">
    <property type="entry name" value="DnaJ_domain_CS"/>
</dbReference>
<reference evidence="4 5" key="1">
    <citation type="submission" date="2021-08" db="EMBL/GenBank/DDBJ databases">
        <title>Draft Genome Sequence of Phanerochaete sordida strain YK-624.</title>
        <authorList>
            <person name="Mori T."/>
            <person name="Dohra H."/>
            <person name="Suzuki T."/>
            <person name="Kawagishi H."/>
            <person name="Hirai H."/>
        </authorList>
    </citation>
    <scope>NUCLEOTIDE SEQUENCE [LARGE SCALE GENOMIC DNA]</scope>
    <source>
        <strain evidence="4 5">YK-624</strain>
    </source>
</reference>
<evidence type="ECO:0000259" key="3">
    <source>
        <dbReference type="PROSITE" id="PS50076"/>
    </source>
</evidence>
<dbReference type="OrthoDB" id="445556at2759"/>
<dbReference type="SMART" id="SM00271">
    <property type="entry name" value="DnaJ"/>
    <property type="match status" value="1"/>
</dbReference>
<keyword evidence="1" id="KW-0143">Chaperone</keyword>
<evidence type="ECO:0000256" key="1">
    <source>
        <dbReference type="ARBA" id="ARBA00023186"/>
    </source>
</evidence>
<dbReference type="PRINTS" id="PR00625">
    <property type="entry name" value="JDOMAIN"/>
</dbReference>
<proteinExistence type="predicted"/>
<dbReference type="CDD" id="cd06257">
    <property type="entry name" value="DnaJ"/>
    <property type="match status" value="1"/>
</dbReference>
<accession>A0A9P3G327</accession>
<feature type="region of interest" description="Disordered" evidence="2">
    <location>
        <begin position="118"/>
        <end position="181"/>
    </location>
</feature>
<dbReference type="EMBL" id="BPQB01000005">
    <property type="protein sequence ID" value="GJE86975.1"/>
    <property type="molecule type" value="Genomic_DNA"/>
</dbReference>
<sequence length="214" mass="23940">MGLKAQRHSFQRRGFQTSASQSSHYDTLSLPQTASKNQIKSSYYKLSKLYHPDLNRDPASKERFQKVGEAYAILGDDRKRRAYDRALVGDSPRNRHYAAAQPASAPYWAYETRRRPGATHAWQRQGSASAGWNHPGHVPPHPRSSPYTHPQAGAQYHRDPFSSPNVQKATGNSRPNPAAGIDRYNRISTFWRTMQVICVVMVVATVGNGLSAHA</sequence>
<feature type="compositionally biased region" description="Polar residues" evidence="2">
    <location>
        <begin position="162"/>
        <end position="175"/>
    </location>
</feature>
<evidence type="ECO:0000313" key="5">
    <source>
        <dbReference type="Proteomes" id="UP000703269"/>
    </source>
</evidence>
<dbReference type="PANTHER" id="PTHR44145">
    <property type="entry name" value="DNAJ HOMOLOG SUBFAMILY A MEMBER 3, MITOCHONDRIAL"/>
    <property type="match status" value="1"/>
</dbReference>
<gene>
    <name evidence="4" type="ORF">PsYK624_030580</name>
</gene>
<comment type="caution">
    <text evidence="4">The sequence shown here is derived from an EMBL/GenBank/DDBJ whole genome shotgun (WGS) entry which is preliminary data.</text>
</comment>
<dbReference type="SUPFAM" id="SSF46565">
    <property type="entry name" value="Chaperone J-domain"/>
    <property type="match status" value="1"/>
</dbReference>
<dbReference type="AlphaFoldDB" id="A0A9P3G327"/>
<dbReference type="PANTHER" id="PTHR44145:SF3">
    <property type="entry name" value="DNAJ HOMOLOG SUBFAMILY A MEMBER 3, MITOCHONDRIAL"/>
    <property type="match status" value="1"/>
</dbReference>
<dbReference type="InterPro" id="IPR051938">
    <property type="entry name" value="Apopto_cytoskel_mod"/>
</dbReference>
<dbReference type="Pfam" id="PF00226">
    <property type="entry name" value="DnaJ"/>
    <property type="match status" value="1"/>
</dbReference>